<evidence type="ECO:0000313" key="2">
    <source>
        <dbReference type="WBParaSite" id="PS1159_v2.g20923.t1"/>
    </source>
</evidence>
<reference evidence="2" key="1">
    <citation type="submission" date="2022-11" db="UniProtKB">
        <authorList>
            <consortium name="WormBaseParasite"/>
        </authorList>
    </citation>
    <scope>IDENTIFICATION</scope>
</reference>
<dbReference type="Proteomes" id="UP000887580">
    <property type="component" value="Unplaced"/>
</dbReference>
<organism evidence="1 2">
    <name type="scientific">Panagrolaimus sp. PS1159</name>
    <dbReference type="NCBI Taxonomy" id="55785"/>
    <lineage>
        <taxon>Eukaryota</taxon>
        <taxon>Metazoa</taxon>
        <taxon>Ecdysozoa</taxon>
        <taxon>Nematoda</taxon>
        <taxon>Chromadorea</taxon>
        <taxon>Rhabditida</taxon>
        <taxon>Tylenchina</taxon>
        <taxon>Panagrolaimomorpha</taxon>
        <taxon>Panagrolaimoidea</taxon>
        <taxon>Panagrolaimidae</taxon>
        <taxon>Panagrolaimus</taxon>
    </lineage>
</organism>
<evidence type="ECO:0000313" key="1">
    <source>
        <dbReference type="Proteomes" id="UP000887580"/>
    </source>
</evidence>
<dbReference type="WBParaSite" id="PS1159_v2.g20923.t1">
    <property type="protein sequence ID" value="PS1159_v2.g20923.t1"/>
    <property type="gene ID" value="PS1159_v2.g20923"/>
</dbReference>
<proteinExistence type="predicted"/>
<accession>A0AC35FUC0</accession>
<name>A0AC35FUC0_9BILA</name>
<sequence>MFFVILLFFESSGRKKNMNKTLIVFALLGLIAIDAVVLQTKGIGCNLCLDFVKDLETELENDEGNIEQKANKICDKLTHDNSFLDPLCKSLVDNELETIVQGIENKDPPEKICKKIKFCK</sequence>
<protein>
    <submittedName>
        <fullName evidence="2">Saposin B-type domain-containing protein</fullName>
    </submittedName>
</protein>